<evidence type="ECO:0000313" key="4">
    <source>
        <dbReference type="Proteomes" id="UP001652581"/>
    </source>
</evidence>
<keyword evidence="4" id="KW-1185">Reference proteome</keyword>
<dbReference type="InterPro" id="IPR032675">
    <property type="entry name" value="LRR_dom_sf"/>
</dbReference>
<dbReference type="RefSeq" id="XP_031535981.1">
    <property type="nucleotide sequence ID" value="XM_031680121.2"/>
</dbReference>
<evidence type="ECO:0000256" key="1">
    <source>
        <dbReference type="ARBA" id="ARBA00022614"/>
    </source>
</evidence>
<dbReference type="InterPro" id="IPR003591">
    <property type="entry name" value="Leu-rich_rpt_typical-subtyp"/>
</dbReference>
<keyword evidence="1" id="KW-0433">Leucine-rich repeat</keyword>
<evidence type="ECO:0000256" key="2">
    <source>
        <dbReference type="ARBA" id="ARBA00022737"/>
    </source>
</evidence>
<feature type="region of interest" description="Disordered" evidence="3">
    <location>
        <begin position="487"/>
        <end position="519"/>
    </location>
</feature>
<gene>
    <name evidence="5" type="primary">LOC102525545</name>
</gene>
<evidence type="ECO:0000256" key="3">
    <source>
        <dbReference type="SAM" id="MobiDB-lite"/>
    </source>
</evidence>
<dbReference type="PANTHER" id="PTHR45712">
    <property type="entry name" value="AGAP008170-PA"/>
    <property type="match status" value="1"/>
</dbReference>
<evidence type="ECO:0000313" key="5">
    <source>
        <dbReference type="RefSeq" id="XP_031535981.1"/>
    </source>
</evidence>
<dbReference type="SMART" id="SM00365">
    <property type="entry name" value="LRR_SD22"/>
    <property type="match status" value="6"/>
</dbReference>
<dbReference type="InParanoid" id="A0A6J3ATS8"/>
<dbReference type="InterPro" id="IPR001611">
    <property type="entry name" value="Leu-rich_rpt"/>
</dbReference>
<dbReference type="Gene3D" id="3.80.10.10">
    <property type="entry name" value="Ribonuclease Inhibitor"/>
    <property type="match status" value="4"/>
</dbReference>
<dbReference type="InterPro" id="IPR050333">
    <property type="entry name" value="SLRP"/>
</dbReference>
<name>A0A6J3ATS8_VICPA</name>
<dbReference type="Pfam" id="PF13855">
    <property type="entry name" value="LRR_8"/>
    <property type="match status" value="4"/>
</dbReference>
<dbReference type="SMART" id="SM00369">
    <property type="entry name" value="LRR_TYP"/>
    <property type="match status" value="11"/>
</dbReference>
<sequence>MRSGHVFAFPAQFLLRVRWIGDGFDPACPGRCFCDSAQSVQCYRLTEVPSGIPSTTKKLYISHGKIQHLQVSNFTQMLALEDFILLASGTESVEKDTFKTLSTLKTLELWKNKLRRVPTTLPASLEVLKLNDNSIYVLHGSDFEGLEKLKILELKNNLLSSLSPSMLSSLVSLQSLMLDGNNIESVAGALELPHLTRMSMENNQLHLIPAGFFTSLQSLQFLSFSSNFLTKVPINLPKSLLSLKMERNRLKVIRFRDMKHLENLSHLYLSENLLSSIDGAQLLTNLTTLELSQNQLPTLPLRLPARLQKLDISNNLIQRVTAQDFQDLQELKHLFLDNNTVSLFEAGALQRCSQLSNLALEQNLLLSIPLRLPGTLARLDLKGNAIRDIAERELKDLKQLQVLNLRNNKISALDLRALEVLPRLRHLYLDGNPWNCTCSLLRAREVLKAKGTDVRGGQCAAPAERQGESWMSSKKILRQCEHLLHQTEKSKEVKKKPKPEEHSSIRINMDDDYYDYEID</sequence>
<dbReference type="AlphaFoldDB" id="A0A6J3ATS8"/>
<feature type="compositionally biased region" description="Acidic residues" evidence="3">
    <location>
        <begin position="510"/>
        <end position="519"/>
    </location>
</feature>
<dbReference type="GeneID" id="102525545"/>
<dbReference type="FunCoup" id="A0A6J3ATS8">
    <property type="interactions" value="7"/>
</dbReference>
<accession>A0A6J3ATS8</accession>
<organism evidence="4 5">
    <name type="scientific">Vicugna pacos</name>
    <name type="common">Alpaca</name>
    <name type="synonym">Lama pacos</name>
    <dbReference type="NCBI Taxonomy" id="30538"/>
    <lineage>
        <taxon>Eukaryota</taxon>
        <taxon>Metazoa</taxon>
        <taxon>Chordata</taxon>
        <taxon>Craniata</taxon>
        <taxon>Vertebrata</taxon>
        <taxon>Euteleostomi</taxon>
        <taxon>Mammalia</taxon>
        <taxon>Eutheria</taxon>
        <taxon>Laurasiatheria</taxon>
        <taxon>Artiodactyla</taxon>
        <taxon>Tylopoda</taxon>
        <taxon>Camelidae</taxon>
        <taxon>Vicugna</taxon>
    </lineage>
</organism>
<reference evidence="5" key="1">
    <citation type="submission" date="2025-08" db="UniProtKB">
        <authorList>
            <consortium name="RefSeq"/>
        </authorList>
    </citation>
    <scope>IDENTIFICATION</scope>
</reference>
<proteinExistence type="predicted"/>
<protein>
    <submittedName>
        <fullName evidence="5">Nephrocan isoform X2</fullName>
    </submittedName>
</protein>
<dbReference type="Proteomes" id="UP001652581">
    <property type="component" value="Chromosome 8"/>
</dbReference>
<dbReference type="PANTHER" id="PTHR45712:SF1">
    <property type="entry name" value="NEPHROCAN"/>
    <property type="match status" value="1"/>
</dbReference>
<dbReference type="FunFam" id="3.80.10.10:FF:002852">
    <property type="entry name" value="Si:ch211-191d15.2"/>
    <property type="match status" value="1"/>
</dbReference>
<dbReference type="PROSITE" id="PS51450">
    <property type="entry name" value="LRR"/>
    <property type="match status" value="3"/>
</dbReference>
<dbReference type="SUPFAM" id="SSF52058">
    <property type="entry name" value="L domain-like"/>
    <property type="match status" value="2"/>
</dbReference>
<keyword evidence="2" id="KW-0677">Repeat</keyword>